<protein>
    <recommendedName>
        <fullName evidence="2">Era-type G domain-containing protein</fullName>
    </recommendedName>
</protein>
<dbReference type="Pfam" id="PF01926">
    <property type="entry name" value="MMR_HSR1"/>
    <property type="match status" value="1"/>
</dbReference>
<dbReference type="InterPro" id="IPR030388">
    <property type="entry name" value="G_ERA_dom"/>
</dbReference>
<dbReference type="PROSITE" id="PS51713">
    <property type="entry name" value="G_ERA"/>
    <property type="match status" value="1"/>
</dbReference>
<dbReference type="NCBIfam" id="TIGR00231">
    <property type="entry name" value="small_GTP"/>
    <property type="match status" value="1"/>
</dbReference>
<evidence type="ECO:0000313" key="3">
    <source>
        <dbReference type="EMBL" id="GAG28464.1"/>
    </source>
</evidence>
<dbReference type="CDD" id="cd04163">
    <property type="entry name" value="Era"/>
    <property type="match status" value="1"/>
</dbReference>
<comment type="caution">
    <text evidence="3">The sequence shown here is derived from an EMBL/GenBank/DDBJ whole genome shotgun (WGS) entry which is preliminary data.</text>
</comment>
<dbReference type="InterPro" id="IPR027417">
    <property type="entry name" value="P-loop_NTPase"/>
</dbReference>
<feature type="non-terminal residue" evidence="3">
    <location>
        <position position="109"/>
    </location>
</feature>
<gene>
    <name evidence="3" type="ORF">S01H1_73174</name>
</gene>
<dbReference type="GO" id="GO:0000028">
    <property type="term" value="P:ribosomal small subunit assembly"/>
    <property type="evidence" value="ECO:0007669"/>
    <property type="project" value="TreeGrafter"/>
</dbReference>
<dbReference type="AlphaFoldDB" id="X0WC26"/>
<dbReference type="PANTHER" id="PTHR42698">
    <property type="entry name" value="GTPASE ERA"/>
    <property type="match status" value="1"/>
</dbReference>
<name>X0WC26_9ZZZZ</name>
<evidence type="ECO:0000259" key="2">
    <source>
        <dbReference type="PROSITE" id="PS51713"/>
    </source>
</evidence>
<feature type="domain" description="Era-type G" evidence="2">
    <location>
        <begin position="8"/>
        <end position="109"/>
    </location>
</feature>
<comment type="similarity">
    <text evidence="1">Belongs to the TRAFAC class TrmE-Era-EngA-EngB-Septin-like GTPase superfamily. Era GTPase family.</text>
</comment>
<dbReference type="GO" id="GO:0005525">
    <property type="term" value="F:GTP binding"/>
    <property type="evidence" value="ECO:0007669"/>
    <property type="project" value="InterPro"/>
</dbReference>
<reference evidence="3" key="1">
    <citation type="journal article" date="2014" name="Front. Microbiol.">
        <title>High frequency of phylogenetically diverse reductive dehalogenase-homologous genes in deep subseafloor sedimentary metagenomes.</title>
        <authorList>
            <person name="Kawai M."/>
            <person name="Futagami T."/>
            <person name="Toyoda A."/>
            <person name="Takaki Y."/>
            <person name="Nishi S."/>
            <person name="Hori S."/>
            <person name="Arai W."/>
            <person name="Tsubouchi T."/>
            <person name="Morono Y."/>
            <person name="Uchiyama I."/>
            <person name="Ito T."/>
            <person name="Fujiyama A."/>
            <person name="Inagaki F."/>
            <person name="Takami H."/>
        </authorList>
    </citation>
    <scope>NUCLEOTIDE SEQUENCE</scope>
    <source>
        <strain evidence="3">Expedition CK06-06</strain>
    </source>
</reference>
<dbReference type="PANTHER" id="PTHR42698:SF2">
    <property type="entry name" value="GTPASE ERA-LIKE, CHLOROPLASTIC"/>
    <property type="match status" value="1"/>
</dbReference>
<dbReference type="InterPro" id="IPR006073">
    <property type="entry name" value="GTP-bd"/>
</dbReference>
<proteinExistence type="inferred from homology"/>
<dbReference type="InterPro" id="IPR005225">
    <property type="entry name" value="Small_GTP-bd"/>
</dbReference>
<dbReference type="InterPro" id="IPR005662">
    <property type="entry name" value="GTPase_Era-like"/>
</dbReference>
<accession>X0WC26</accession>
<sequence length="109" mass="11535">MRESPDTRCALIALAGKPNSGKSTLLNAIVGAKLAITSAKPQSTRQPVVGIHTEGETQLVFVDPPGLLEPRYLLQQAMMEQVIDALRGADAILHLSTLADGAPPPLEEL</sequence>
<organism evidence="3">
    <name type="scientific">marine sediment metagenome</name>
    <dbReference type="NCBI Taxonomy" id="412755"/>
    <lineage>
        <taxon>unclassified sequences</taxon>
        <taxon>metagenomes</taxon>
        <taxon>ecological metagenomes</taxon>
    </lineage>
</organism>
<evidence type="ECO:0000256" key="1">
    <source>
        <dbReference type="ARBA" id="ARBA00007921"/>
    </source>
</evidence>
<dbReference type="Gene3D" id="3.40.50.300">
    <property type="entry name" value="P-loop containing nucleotide triphosphate hydrolases"/>
    <property type="match status" value="1"/>
</dbReference>
<dbReference type="SUPFAM" id="SSF52540">
    <property type="entry name" value="P-loop containing nucleoside triphosphate hydrolases"/>
    <property type="match status" value="1"/>
</dbReference>
<dbReference type="GO" id="GO:0019843">
    <property type="term" value="F:rRNA binding"/>
    <property type="evidence" value="ECO:0007669"/>
    <property type="project" value="TreeGrafter"/>
</dbReference>
<dbReference type="GO" id="GO:0043024">
    <property type="term" value="F:ribosomal small subunit binding"/>
    <property type="evidence" value="ECO:0007669"/>
    <property type="project" value="TreeGrafter"/>
</dbReference>
<dbReference type="PRINTS" id="PR00326">
    <property type="entry name" value="GTP1OBG"/>
</dbReference>
<dbReference type="EMBL" id="BARS01048878">
    <property type="protein sequence ID" value="GAG28464.1"/>
    <property type="molecule type" value="Genomic_DNA"/>
</dbReference>